<proteinExistence type="predicted"/>
<protein>
    <submittedName>
        <fullName evidence="1">Uncharacterized protein</fullName>
    </submittedName>
</protein>
<dbReference type="AlphaFoldDB" id="A0A0E9SYQ9"/>
<sequence length="33" mass="4059">MRFQRNLLSAQNKFIHFLRHQLPTEQCPNKNTF</sequence>
<organism evidence="1">
    <name type="scientific">Anguilla anguilla</name>
    <name type="common">European freshwater eel</name>
    <name type="synonym">Muraena anguilla</name>
    <dbReference type="NCBI Taxonomy" id="7936"/>
    <lineage>
        <taxon>Eukaryota</taxon>
        <taxon>Metazoa</taxon>
        <taxon>Chordata</taxon>
        <taxon>Craniata</taxon>
        <taxon>Vertebrata</taxon>
        <taxon>Euteleostomi</taxon>
        <taxon>Actinopterygii</taxon>
        <taxon>Neopterygii</taxon>
        <taxon>Teleostei</taxon>
        <taxon>Anguilliformes</taxon>
        <taxon>Anguillidae</taxon>
        <taxon>Anguilla</taxon>
    </lineage>
</organism>
<name>A0A0E9SYQ9_ANGAN</name>
<accession>A0A0E9SYQ9</accession>
<reference evidence="1" key="1">
    <citation type="submission" date="2014-11" db="EMBL/GenBank/DDBJ databases">
        <authorList>
            <person name="Amaro Gonzalez C."/>
        </authorList>
    </citation>
    <scope>NUCLEOTIDE SEQUENCE</scope>
</reference>
<dbReference type="EMBL" id="GBXM01062131">
    <property type="protein sequence ID" value="JAH46446.1"/>
    <property type="molecule type" value="Transcribed_RNA"/>
</dbReference>
<evidence type="ECO:0000313" key="1">
    <source>
        <dbReference type="EMBL" id="JAH46446.1"/>
    </source>
</evidence>
<reference evidence="1" key="2">
    <citation type="journal article" date="2015" name="Fish Shellfish Immunol.">
        <title>Early steps in the European eel (Anguilla anguilla)-Vibrio vulnificus interaction in the gills: Role of the RtxA13 toxin.</title>
        <authorList>
            <person name="Callol A."/>
            <person name="Pajuelo D."/>
            <person name="Ebbesson L."/>
            <person name="Teles M."/>
            <person name="MacKenzie S."/>
            <person name="Amaro C."/>
        </authorList>
    </citation>
    <scope>NUCLEOTIDE SEQUENCE</scope>
</reference>